<feature type="transmembrane region" description="Helical" evidence="8">
    <location>
        <begin position="436"/>
        <end position="461"/>
    </location>
</feature>
<feature type="region of interest" description="Disordered" evidence="7">
    <location>
        <begin position="1054"/>
        <end position="1076"/>
    </location>
</feature>
<dbReference type="GO" id="GO:0005227">
    <property type="term" value="F:calcium-activated cation channel activity"/>
    <property type="evidence" value="ECO:0007669"/>
    <property type="project" value="InterPro"/>
</dbReference>
<dbReference type="PANTHER" id="PTHR13018:SF139">
    <property type="entry name" value="PHOSPHATE METABOLISM PROTEIN 7"/>
    <property type="match status" value="1"/>
</dbReference>
<keyword evidence="4 8" id="KW-0812">Transmembrane</keyword>
<feature type="transmembrane region" description="Helical" evidence="8">
    <location>
        <begin position="481"/>
        <end position="505"/>
    </location>
</feature>
<evidence type="ECO:0000313" key="14">
    <source>
        <dbReference type="Proteomes" id="UP000095728"/>
    </source>
</evidence>
<feature type="transmembrane region" description="Helical" evidence="8">
    <location>
        <begin position="148"/>
        <end position="167"/>
    </location>
</feature>
<dbReference type="InParanoid" id="A0A1E5R0D5"/>
<proteinExistence type="inferred from homology"/>
<feature type="compositionally biased region" description="Low complexity" evidence="7">
    <location>
        <begin position="895"/>
        <end position="905"/>
    </location>
</feature>
<sequence>MSTTDTSASSSTSAFVTSLIFNGIVAGVFVILFIKLRPREKRVYEPRVNDPQMDIKTLKTSEKVEEPIPKGYFEWVPFLISKPHSFLIQHCSIDGYFFLRYLSIFGAVSLLGCFILFPILLPVNATNGYNLKGFELLGMSNVVNHKRFYAHVFLSWAYFGMIIYIVYRELYYYVTMKHAIETTPYFKSLVSSRTVIITEVDMIKIDKDILYNKFDNIEKIVFGKNFEDLDKCCDEREKYANKLEKLLNNLVTKCVTKRNKWEKKNQFPEKLNGKPENDFQSYTGKRPTQTLGKSPITIPLVSGKQVDTIEYYFHNLEKLNKKISKYQQNWETNFDSVGAVFITFKDQYNAQKCFQSIDYIFGESVLSGVHPLHNGEHGIKGHATGAIKAAGNLAQNTMKQMFKKPFNDKYIGVSPDDLVWKNLGMDMKKRKAKKTLTNFVLTMMIIFWAIPVAVVGCISNINYLTSIVPFLNFINNCPKVILGLITGLLPTILLALLMSFVPVFIKMAGKFSGLLTLQEIDNYCQKWYYAFQVIEVFIVVTAASSASATVKAIIKKPSLAMTLLAQNLPKASNFYIVNFLLQGLSFPSGILLQLVPLILSKVLGKLLDKTPRQKWARWNTLAAPSWGVLYPVMELFVVIMLVYSIIAPIILVFSTICLTLMYIAYIYTLNYVMAFAFQSKGKNYVRALFNIFCALYLAEICLLGLFIMGKNWGCLVLEVVIMVVTVLSHLYLQQRFLPLLDIVPLSILRMNGVPVDPFDAIDPDVYAKYPHQDQGWKDYKDLEDGLEEEQENEVTEIEQGHQKIRPATDEELRRAHYLSEDADQGPEDVFDDSNELSATQTKTTNANGEPSNTHKNSLTSTLTSNSLQRKSTFVEEDIKKHRGSQDFNSNTAAANGESLSNINSESSEDARLRFHKLHYADIQNLEPPPINEVGGASSRIAQHNMRVNVSEYPDNFANTESLNRHGIKKVLYNFFHPSSSYNFVEVRERLPKVFDLINEDGMPNPADKDNSPYKYPRLDEKPPIIWIAKDPMGVSDNQVAYSGSFNVDVRNDYTGFNGQGKPYYTGDPPDFEKRDF</sequence>
<dbReference type="EMBL" id="LPNM01000012">
    <property type="protein sequence ID" value="OEJ80365.1"/>
    <property type="molecule type" value="Genomic_DNA"/>
</dbReference>
<comment type="subcellular location">
    <subcellularLocation>
        <location evidence="1">Membrane</location>
        <topology evidence="1">Multi-pass membrane protein</topology>
    </subcellularLocation>
</comment>
<feature type="transmembrane region" description="Helical" evidence="8">
    <location>
        <begin position="715"/>
        <end position="732"/>
    </location>
</feature>
<dbReference type="Pfam" id="PF14703">
    <property type="entry name" value="PHM7_cyt"/>
    <property type="match status" value="1"/>
</dbReference>
<comment type="caution">
    <text evidence="13">The sequence shown here is derived from an EMBL/GenBank/DDBJ whole genome shotgun (WGS) entry which is preliminary data.</text>
</comment>
<dbReference type="PANTHER" id="PTHR13018">
    <property type="entry name" value="PROBABLE MEMBRANE PROTEIN DUF221-RELATED"/>
    <property type="match status" value="1"/>
</dbReference>
<dbReference type="InterPro" id="IPR022257">
    <property type="entry name" value="PHM7_ext"/>
</dbReference>
<dbReference type="InterPro" id="IPR027815">
    <property type="entry name" value="CSC1/OSCA1-like_cyt"/>
</dbReference>
<feature type="transmembrane region" description="Helical" evidence="8">
    <location>
        <begin position="98"/>
        <end position="121"/>
    </location>
</feature>
<evidence type="ECO:0000256" key="1">
    <source>
        <dbReference type="ARBA" id="ARBA00004141"/>
    </source>
</evidence>
<feature type="domain" description="CSC1/OSCA1-like 7TM region" evidence="9">
    <location>
        <begin position="434"/>
        <end position="706"/>
    </location>
</feature>
<evidence type="ECO:0000256" key="7">
    <source>
        <dbReference type="SAM" id="MobiDB-lite"/>
    </source>
</evidence>
<evidence type="ECO:0000259" key="10">
    <source>
        <dbReference type="Pfam" id="PF12621"/>
    </source>
</evidence>
<feature type="domain" description="CSC1/OSCA1-like cytosolic" evidence="12">
    <location>
        <begin position="192"/>
        <end position="386"/>
    </location>
</feature>
<keyword evidence="6 8" id="KW-0472">Membrane</keyword>
<feature type="compositionally biased region" description="Low complexity" evidence="7">
    <location>
        <begin position="851"/>
        <end position="867"/>
    </location>
</feature>
<dbReference type="Pfam" id="PF02714">
    <property type="entry name" value="RSN1_7TM"/>
    <property type="match status" value="1"/>
</dbReference>
<evidence type="ECO:0000256" key="3">
    <source>
        <dbReference type="ARBA" id="ARBA00022448"/>
    </source>
</evidence>
<accession>A0A1E5R0D5</accession>
<dbReference type="InterPro" id="IPR003864">
    <property type="entry name" value="CSC1/OSCA1-like_7TM"/>
</dbReference>
<feature type="transmembrane region" description="Helical" evidence="8">
    <location>
        <begin position="574"/>
        <end position="599"/>
    </location>
</feature>
<evidence type="ECO:0000259" key="9">
    <source>
        <dbReference type="Pfam" id="PF02714"/>
    </source>
</evidence>
<dbReference type="AlphaFoldDB" id="A0A1E5R0D5"/>
<dbReference type="OrthoDB" id="1076608at2759"/>
<evidence type="ECO:0000313" key="13">
    <source>
        <dbReference type="EMBL" id="OEJ80365.1"/>
    </source>
</evidence>
<keyword evidence="3" id="KW-0813">Transport</keyword>
<evidence type="ECO:0000259" key="11">
    <source>
        <dbReference type="Pfam" id="PF13967"/>
    </source>
</evidence>
<protein>
    <submittedName>
        <fullName evidence="13">Phosphate metabolism protein 7</fullName>
    </submittedName>
</protein>
<dbReference type="Pfam" id="PF13967">
    <property type="entry name" value="RSN1_TM"/>
    <property type="match status" value="1"/>
</dbReference>
<evidence type="ECO:0000256" key="8">
    <source>
        <dbReference type="SAM" id="Phobius"/>
    </source>
</evidence>
<feature type="transmembrane region" description="Helical" evidence="8">
    <location>
        <begin position="649"/>
        <end position="675"/>
    </location>
</feature>
<evidence type="ECO:0000256" key="2">
    <source>
        <dbReference type="ARBA" id="ARBA00007779"/>
    </source>
</evidence>
<dbReference type="FunCoup" id="A0A1E5R0D5">
    <property type="interactions" value="135"/>
</dbReference>
<dbReference type="InterPro" id="IPR032880">
    <property type="entry name" value="CSC1/OSCA1-like_N"/>
</dbReference>
<evidence type="ECO:0000259" key="12">
    <source>
        <dbReference type="Pfam" id="PF14703"/>
    </source>
</evidence>
<feature type="domain" description="10TM putative phosphate transporter extracellular tail" evidence="10">
    <location>
        <begin position="974"/>
        <end position="1070"/>
    </location>
</feature>
<evidence type="ECO:0000256" key="5">
    <source>
        <dbReference type="ARBA" id="ARBA00022989"/>
    </source>
</evidence>
<comment type="similarity">
    <text evidence="2">Belongs to the CSC1 (TC 1.A.17) family.</text>
</comment>
<name>A0A1E5R0D5_9ASCO</name>
<evidence type="ECO:0000256" key="4">
    <source>
        <dbReference type="ARBA" id="ARBA00022692"/>
    </source>
</evidence>
<feature type="region of interest" description="Disordered" evidence="7">
    <location>
        <begin position="840"/>
        <end position="907"/>
    </location>
</feature>
<dbReference type="Proteomes" id="UP000095728">
    <property type="component" value="Unassembled WGS sequence"/>
</dbReference>
<gene>
    <name evidence="13" type="ORF">AWRI3579_g4511</name>
</gene>
<feature type="compositionally biased region" description="Polar residues" evidence="7">
    <location>
        <begin position="840"/>
        <end position="850"/>
    </location>
</feature>
<feature type="transmembrane region" description="Helical" evidence="8">
    <location>
        <begin position="12"/>
        <end position="34"/>
    </location>
</feature>
<feature type="domain" description="CSC1/OSCA1-like N-terminal transmembrane" evidence="11">
    <location>
        <begin position="14"/>
        <end position="169"/>
    </location>
</feature>
<dbReference type="InterPro" id="IPR045122">
    <property type="entry name" value="Csc1-like"/>
</dbReference>
<keyword evidence="14" id="KW-1185">Reference proteome</keyword>
<reference evidence="14" key="1">
    <citation type="journal article" date="2016" name="Genome Announc.">
        <title>Genome sequences of three species of Hanseniaspora isolated from spontaneous wine fermentations.</title>
        <authorList>
            <person name="Sternes P.R."/>
            <person name="Lee D."/>
            <person name="Kutyna D.R."/>
            <person name="Borneman A.R."/>
        </authorList>
    </citation>
    <scope>NUCLEOTIDE SEQUENCE [LARGE SCALE GENOMIC DNA]</scope>
    <source>
        <strain evidence="14">AWRI3579</strain>
    </source>
</reference>
<dbReference type="Pfam" id="PF12621">
    <property type="entry name" value="PHM7_ext"/>
    <property type="match status" value="1"/>
</dbReference>
<dbReference type="GO" id="GO:0005886">
    <property type="term" value="C:plasma membrane"/>
    <property type="evidence" value="ECO:0007669"/>
    <property type="project" value="TreeGrafter"/>
</dbReference>
<feature type="transmembrane region" description="Helical" evidence="8">
    <location>
        <begin position="687"/>
        <end position="709"/>
    </location>
</feature>
<organism evidence="13 14">
    <name type="scientific">Hanseniaspora osmophila</name>
    <dbReference type="NCBI Taxonomy" id="56408"/>
    <lineage>
        <taxon>Eukaryota</taxon>
        <taxon>Fungi</taxon>
        <taxon>Dikarya</taxon>
        <taxon>Ascomycota</taxon>
        <taxon>Saccharomycotina</taxon>
        <taxon>Saccharomycetes</taxon>
        <taxon>Saccharomycodales</taxon>
        <taxon>Saccharomycodaceae</taxon>
        <taxon>Hanseniaspora</taxon>
    </lineage>
</organism>
<keyword evidence="5 8" id="KW-1133">Transmembrane helix</keyword>
<evidence type="ECO:0000256" key="6">
    <source>
        <dbReference type="ARBA" id="ARBA00023136"/>
    </source>
</evidence>
<feature type="transmembrane region" description="Helical" evidence="8">
    <location>
        <begin position="620"/>
        <end position="643"/>
    </location>
</feature>